<dbReference type="RefSeq" id="WP_344850135.1">
    <property type="nucleotide sequence ID" value="NZ_BAABAA010000022.1"/>
</dbReference>
<evidence type="ECO:0000313" key="1">
    <source>
        <dbReference type="EMBL" id="GAA3598300.1"/>
    </source>
</evidence>
<name>A0ABP6Z6N7_9ACTN</name>
<sequence length="224" mass="23221">MVEFIFMLTQHDRTVGNGVELIESLADTGLRYVGFKDVGASAKEQQELTAAAHRHGMEVMLEVVSTSAEAETASLHSARAAGVDWVLGGTHPEAGISVLGDTGIKYCPFPGVVTGHPSILSGSIESIAEHAKSLTEHDSVAGVDLLTYRHQTVDAEQLTTAVAAAIDGPLIVAGGIVTEDQIALVARSGAWGFTIGTAIFEAWRAGGPPVADQVVKVLAIAGVV</sequence>
<dbReference type="InterPro" id="IPR013785">
    <property type="entry name" value="Aldolase_TIM"/>
</dbReference>
<dbReference type="InterPro" id="IPR036206">
    <property type="entry name" value="ThiamineP_synth_sf"/>
</dbReference>
<accession>A0ABP6Z6N7</accession>
<proteinExistence type="predicted"/>
<protein>
    <submittedName>
        <fullName evidence="1">4-hydroxythreonine-4-phosphate dehydrogenase</fullName>
    </submittedName>
</protein>
<dbReference type="Proteomes" id="UP001501222">
    <property type="component" value="Unassembled WGS sequence"/>
</dbReference>
<dbReference type="EMBL" id="BAABAA010000022">
    <property type="protein sequence ID" value="GAA3598300.1"/>
    <property type="molecule type" value="Genomic_DNA"/>
</dbReference>
<dbReference type="Gene3D" id="3.20.20.70">
    <property type="entry name" value="Aldolase class I"/>
    <property type="match status" value="1"/>
</dbReference>
<dbReference type="SUPFAM" id="SSF51391">
    <property type="entry name" value="Thiamin phosphate synthase"/>
    <property type="match status" value="1"/>
</dbReference>
<keyword evidence="2" id="KW-1185">Reference proteome</keyword>
<gene>
    <name evidence="1" type="ORF">GCM10022235_82620</name>
</gene>
<evidence type="ECO:0000313" key="2">
    <source>
        <dbReference type="Proteomes" id="UP001501222"/>
    </source>
</evidence>
<reference evidence="2" key="1">
    <citation type="journal article" date="2019" name="Int. J. Syst. Evol. Microbiol.">
        <title>The Global Catalogue of Microorganisms (GCM) 10K type strain sequencing project: providing services to taxonomists for standard genome sequencing and annotation.</title>
        <authorList>
            <consortium name="The Broad Institute Genomics Platform"/>
            <consortium name="The Broad Institute Genome Sequencing Center for Infectious Disease"/>
            <person name="Wu L."/>
            <person name="Ma J."/>
        </authorList>
    </citation>
    <scope>NUCLEOTIDE SEQUENCE [LARGE SCALE GENOMIC DNA]</scope>
    <source>
        <strain evidence="2">JCM 16928</strain>
    </source>
</reference>
<comment type="caution">
    <text evidence="1">The sequence shown here is derived from an EMBL/GenBank/DDBJ whole genome shotgun (WGS) entry which is preliminary data.</text>
</comment>
<organism evidence="1 2">
    <name type="scientific">Kribbella ginsengisoli</name>
    <dbReference type="NCBI Taxonomy" id="363865"/>
    <lineage>
        <taxon>Bacteria</taxon>
        <taxon>Bacillati</taxon>
        <taxon>Actinomycetota</taxon>
        <taxon>Actinomycetes</taxon>
        <taxon>Propionibacteriales</taxon>
        <taxon>Kribbellaceae</taxon>
        <taxon>Kribbella</taxon>
    </lineage>
</organism>